<name>A0A0E0P4J3_ORYRU</name>
<protein>
    <submittedName>
        <fullName evidence="1">Uncharacterized protein</fullName>
    </submittedName>
</protein>
<reference evidence="2" key="1">
    <citation type="submission" date="2013-06" db="EMBL/GenBank/DDBJ databases">
        <authorList>
            <person name="Zhao Q."/>
        </authorList>
    </citation>
    <scope>NUCLEOTIDE SEQUENCE</scope>
    <source>
        <strain evidence="2">cv. W1943</strain>
    </source>
</reference>
<evidence type="ECO:0000313" key="1">
    <source>
        <dbReference type="EnsemblPlants" id="ORUFI04G00750.3"/>
    </source>
</evidence>
<dbReference type="EnsemblPlants" id="ORUFI04G00750.3">
    <property type="protein sequence ID" value="ORUFI04G00750.3"/>
    <property type="gene ID" value="ORUFI04G00750"/>
</dbReference>
<sequence>MVGEDPETRMKGQEGHLRVQPVGAIAGESQAVAICALPSACYAFGAIT</sequence>
<reference evidence="1" key="2">
    <citation type="submission" date="2015-06" db="UniProtKB">
        <authorList>
            <consortium name="EnsemblPlants"/>
        </authorList>
    </citation>
    <scope>IDENTIFICATION</scope>
</reference>
<dbReference type="AlphaFoldDB" id="A0A0E0P4J3"/>
<accession>A0A0E0P4J3</accession>
<organism evidence="1 2">
    <name type="scientific">Oryza rufipogon</name>
    <name type="common">Brownbeard rice</name>
    <name type="synonym">Asian wild rice</name>
    <dbReference type="NCBI Taxonomy" id="4529"/>
    <lineage>
        <taxon>Eukaryota</taxon>
        <taxon>Viridiplantae</taxon>
        <taxon>Streptophyta</taxon>
        <taxon>Embryophyta</taxon>
        <taxon>Tracheophyta</taxon>
        <taxon>Spermatophyta</taxon>
        <taxon>Magnoliopsida</taxon>
        <taxon>Liliopsida</taxon>
        <taxon>Poales</taxon>
        <taxon>Poaceae</taxon>
        <taxon>BOP clade</taxon>
        <taxon>Oryzoideae</taxon>
        <taxon>Oryzeae</taxon>
        <taxon>Oryzinae</taxon>
        <taxon>Oryza</taxon>
    </lineage>
</organism>
<dbReference type="Gramene" id="ORUFI04G00750.3">
    <property type="protein sequence ID" value="ORUFI04G00750.3"/>
    <property type="gene ID" value="ORUFI04G00750"/>
</dbReference>
<evidence type="ECO:0000313" key="2">
    <source>
        <dbReference type="Proteomes" id="UP000008022"/>
    </source>
</evidence>
<dbReference type="HOGENOM" id="CLU_3160861_0_0_1"/>
<keyword evidence="2" id="KW-1185">Reference proteome</keyword>
<proteinExistence type="predicted"/>
<dbReference type="Proteomes" id="UP000008022">
    <property type="component" value="Unassembled WGS sequence"/>
</dbReference>